<name>A0AAJ1D2C5_PANAN</name>
<dbReference type="Pfam" id="PF09019">
    <property type="entry name" value="EcoRII-C"/>
    <property type="match status" value="1"/>
</dbReference>
<dbReference type="InterPro" id="IPR011335">
    <property type="entry name" value="Restrct_endonuc-II-like"/>
</dbReference>
<dbReference type="InterPro" id="IPR015109">
    <property type="entry name" value="Restrct_endonuc_II_EcoRII_C"/>
</dbReference>
<feature type="domain" description="Restriction endonuclease type II EcoRII C-terminal" evidence="1">
    <location>
        <begin position="227"/>
        <end position="391"/>
    </location>
</feature>
<evidence type="ECO:0000259" key="1">
    <source>
        <dbReference type="Pfam" id="PF09019"/>
    </source>
</evidence>
<dbReference type="AlphaFoldDB" id="A0AAJ1D2C5"/>
<feature type="domain" description="Restriction endonuclease type II EcoRII N-terminal" evidence="2">
    <location>
        <begin position="17"/>
        <end position="163"/>
    </location>
</feature>
<dbReference type="InterPro" id="IPR038365">
    <property type="entry name" value="EcoRII_C_sf"/>
</dbReference>
<organism evidence="3 4">
    <name type="scientific">Pantoea ananas</name>
    <name type="common">Erwinia uredovora</name>
    <dbReference type="NCBI Taxonomy" id="553"/>
    <lineage>
        <taxon>Bacteria</taxon>
        <taxon>Pseudomonadati</taxon>
        <taxon>Pseudomonadota</taxon>
        <taxon>Gammaproteobacteria</taxon>
        <taxon>Enterobacterales</taxon>
        <taxon>Erwiniaceae</taxon>
        <taxon>Pantoea</taxon>
    </lineage>
</organism>
<dbReference type="CDD" id="cd10016">
    <property type="entry name" value="EcoRII_N"/>
    <property type="match status" value="1"/>
</dbReference>
<sequence>MSAFHDWLLEIAGGNYFFYIKRLSANDTGATGGHQVGLYIPSGIVEKLFPSISNTRDLNPSVFLTAHVSSHDCPDSEARAIYYNNRYFGGTRNEKRITRWGRGSPLQDPENTGALTLLAFRLDEQGGNSTAVDIWVCVSPDEEDVIETAIGEVIPGTLISGPADQILGGLSLQQAPVNYKYIIPEGWQQRFPSGNEIIEYAAGHYVKHSLDPDEQLIDRRRVEYDIFLLVEELHVLDIIRKGFGSVDEFIALANSVSNRRKSRAGKSLELHLEHLFIEHGLKHFATQAVTEGNKKPDFLFPSAEAYHDAEFPADNLRMLAVKTTCKDRWRQILNEADRISPVHLFTLQEGVSQAQYREMQAEGVRLVVPSSLHQKYPEAVRAELMTLGAFIAELTGLYADLP</sequence>
<dbReference type="SUPFAM" id="SSF52980">
    <property type="entry name" value="Restriction endonuclease-like"/>
    <property type="match status" value="1"/>
</dbReference>
<dbReference type="Gene3D" id="3.40.91.80">
    <property type="match status" value="1"/>
</dbReference>
<dbReference type="EC" id="3.1.21.4" evidence="3"/>
<dbReference type="Gene3D" id="2.40.330.10">
    <property type="entry name" value="DNA-binding pseudobarrel domain"/>
    <property type="match status" value="1"/>
</dbReference>
<protein>
    <submittedName>
        <fullName evidence="3">Type-2 restriction enzyme EcoRII</fullName>
        <ecNumber evidence="3">3.1.21.4</ecNumber>
    </submittedName>
</protein>
<dbReference type="GO" id="GO:0003677">
    <property type="term" value="F:DNA binding"/>
    <property type="evidence" value="ECO:0007669"/>
    <property type="project" value="InterPro"/>
</dbReference>
<dbReference type="Proteomes" id="UP001208888">
    <property type="component" value="Unassembled WGS sequence"/>
</dbReference>
<dbReference type="SUPFAM" id="SSF101936">
    <property type="entry name" value="DNA-binding pseudobarrel domain"/>
    <property type="match status" value="1"/>
</dbReference>
<accession>A0AAJ1D2C5</accession>
<dbReference type="InterPro" id="IPR015300">
    <property type="entry name" value="DNA-bd_pseudobarrel_sf"/>
</dbReference>
<comment type="caution">
    <text evidence="3">The sequence shown here is derived from an EMBL/GenBank/DDBJ whole genome shotgun (WGS) entry which is preliminary data.</text>
</comment>
<evidence type="ECO:0000259" key="2">
    <source>
        <dbReference type="Pfam" id="PF09217"/>
    </source>
</evidence>
<dbReference type="GO" id="GO:0009036">
    <property type="term" value="F:type II site-specific deoxyribonuclease activity"/>
    <property type="evidence" value="ECO:0007669"/>
    <property type="project" value="UniProtKB-EC"/>
</dbReference>
<dbReference type="CDD" id="cd22322">
    <property type="entry name" value="EcoRII-like"/>
    <property type="match status" value="1"/>
</dbReference>
<evidence type="ECO:0000313" key="4">
    <source>
        <dbReference type="Proteomes" id="UP001208888"/>
    </source>
</evidence>
<gene>
    <name evidence="3" type="ORF">NB703_004003</name>
</gene>
<dbReference type="InterPro" id="IPR023372">
    <property type="entry name" value="Rest_endonuc_II_EcoRII_N"/>
</dbReference>
<dbReference type="EMBL" id="JANFVX010000020">
    <property type="protein sequence ID" value="MCW0345910.1"/>
    <property type="molecule type" value="Genomic_DNA"/>
</dbReference>
<reference evidence="3" key="1">
    <citation type="submission" date="2022-06" db="EMBL/GenBank/DDBJ databases">
        <title>Dynamics of rice microbiomes reveals core vertical transmitted seed endophytes.</title>
        <authorList>
            <person name="Liao K."/>
            <person name="Zhang X."/>
        </authorList>
    </citation>
    <scope>NUCLEOTIDE SEQUENCE</scope>
    <source>
        <strain evidence="3">JT1-17</strain>
    </source>
</reference>
<proteinExistence type="predicted"/>
<evidence type="ECO:0000313" key="3">
    <source>
        <dbReference type="EMBL" id="MCW0345910.1"/>
    </source>
</evidence>
<dbReference type="GO" id="GO:0009307">
    <property type="term" value="P:DNA restriction-modification system"/>
    <property type="evidence" value="ECO:0007669"/>
    <property type="project" value="InterPro"/>
</dbReference>
<keyword evidence="3" id="KW-0378">Hydrolase</keyword>
<dbReference type="Pfam" id="PF09217">
    <property type="entry name" value="EcoRII-N"/>
    <property type="match status" value="1"/>
</dbReference>